<accession>A0A3M2R5N2</accession>
<sequence length="81" mass="8151">MVKAVVAGAAGGIGQPLSLLLKTSPHVDELALYDVVNTPGVATDLSHISSRAKTTGYLPANDGAKAAFKDADIIVIPAGIP</sequence>
<dbReference type="Proteomes" id="UP000277212">
    <property type="component" value="Unassembled WGS sequence"/>
</dbReference>
<evidence type="ECO:0000256" key="2">
    <source>
        <dbReference type="ARBA" id="ARBA00022532"/>
    </source>
</evidence>
<dbReference type="AlphaFoldDB" id="A0A3M2R5N2"/>
<dbReference type="OrthoDB" id="4069699at2759"/>
<evidence type="ECO:0000259" key="5">
    <source>
        <dbReference type="Pfam" id="PF00056"/>
    </source>
</evidence>
<dbReference type="STRING" id="2010991.A0A3M2R5N2"/>
<protein>
    <recommendedName>
        <fullName evidence="1">malate dehydrogenase</fullName>
        <ecNumber evidence="1">1.1.1.37</ecNumber>
    </recommendedName>
</protein>
<name>A0A3M2R5N2_9HYPO</name>
<keyword evidence="2" id="KW-0816">Tricarboxylic acid cycle</keyword>
<reference evidence="6 7" key="1">
    <citation type="submission" date="2017-06" db="EMBL/GenBank/DDBJ databases">
        <title>Comparative genomic analysis of Ambrosia Fusariam Clade fungi.</title>
        <authorList>
            <person name="Stajich J.E."/>
            <person name="Carrillo J."/>
            <person name="Kijimoto T."/>
            <person name="Eskalen A."/>
            <person name="O'Donnell K."/>
            <person name="Kasson M."/>
        </authorList>
    </citation>
    <scope>NUCLEOTIDE SEQUENCE [LARGE SCALE GENOMIC DNA]</scope>
    <source>
        <strain evidence="6">UCR3666</strain>
    </source>
</reference>
<dbReference type="InterPro" id="IPR036291">
    <property type="entry name" value="NAD(P)-bd_dom_sf"/>
</dbReference>
<dbReference type="GO" id="GO:0006099">
    <property type="term" value="P:tricarboxylic acid cycle"/>
    <property type="evidence" value="ECO:0007669"/>
    <property type="project" value="UniProtKB-KW"/>
</dbReference>
<evidence type="ECO:0000313" key="6">
    <source>
        <dbReference type="EMBL" id="RMJ00576.1"/>
    </source>
</evidence>
<evidence type="ECO:0000256" key="4">
    <source>
        <dbReference type="ARBA" id="ARBA00023027"/>
    </source>
</evidence>
<evidence type="ECO:0000256" key="1">
    <source>
        <dbReference type="ARBA" id="ARBA00012995"/>
    </source>
</evidence>
<dbReference type="GO" id="GO:0030060">
    <property type="term" value="F:L-malate dehydrogenase (NAD+) activity"/>
    <property type="evidence" value="ECO:0007669"/>
    <property type="project" value="UniProtKB-EC"/>
</dbReference>
<keyword evidence="7" id="KW-1185">Reference proteome</keyword>
<proteinExistence type="predicted"/>
<gene>
    <name evidence="6" type="ORF">CDV36_015871</name>
</gene>
<keyword evidence="3" id="KW-0560">Oxidoreductase</keyword>
<dbReference type="EC" id="1.1.1.37" evidence="1"/>
<feature type="domain" description="Lactate/malate dehydrogenase N-terminal" evidence="5">
    <location>
        <begin position="3"/>
        <end position="81"/>
    </location>
</feature>
<organism evidence="6 7">
    <name type="scientific">Fusarium kuroshium</name>
    <dbReference type="NCBI Taxonomy" id="2010991"/>
    <lineage>
        <taxon>Eukaryota</taxon>
        <taxon>Fungi</taxon>
        <taxon>Dikarya</taxon>
        <taxon>Ascomycota</taxon>
        <taxon>Pezizomycotina</taxon>
        <taxon>Sordariomycetes</taxon>
        <taxon>Hypocreomycetidae</taxon>
        <taxon>Hypocreales</taxon>
        <taxon>Nectriaceae</taxon>
        <taxon>Fusarium</taxon>
        <taxon>Fusarium solani species complex</taxon>
    </lineage>
</organism>
<comment type="caution">
    <text evidence="6">The sequence shown here is derived from an EMBL/GenBank/DDBJ whole genome shotgun (WGS) entry which is preliminary data.</text>
</comment>
<dbReference type="Gene3D" id="3.40.50.720">
    <property type="entry name" value="NAD(P)-binding Rossmann-like Domain"/>
    <property type="match status" value="1"/>
</dbReference>
<feature type="non-terminal residue" evidence="6">
    <location>
        <position position="81"/>
    </location>
</feature>
<dbReference type="Pfam" id="PF00056">
    <property type="entry name" value="Ldh_1_N"/>
    <property type="match status" value="1"/>
</dbReference>
<keyword evidence="4" id="KW-0520">NAD</keyword>
<dbReference type="InterPro" id="IPR001236">
    <property type="entry name" value="Lactate/malate_DH_N"/>
</dbReference>
<dbReference type="SUPFAM" id="SSF51735">
    <property type="entry name" value="NAD(P)-binding Rossmann-fold domains"/>
    <property type="match status" value="1"/>
</dbReference>
<dbReference type="PANTHER" id="PTHR11540">
    <property type="entry name" value="MALATE AND LACTATE DEHYDROGENASE"/>
    <property type="match status" value="1"/>
</dbReference>
<evidence type="ECO:0000313" key="7">
    <source>
        <dbReference type="Proteomes" id="UP000277212"/>
    </source>
</evidence>
<dbReference type="EMBL" id="NKUJ01000685">
    <property type="protein sequence ID" value="RMJ00576.1"/>
    <property type="molecule type" value="Genomic_DNA"/>
</dbReference>
<dbReference type="GO" id="GO:0005829">
    <property type="term" value="C:cytosol"/>
    <property type="evidence" value="ECO:0007669"/>
    <property type="project" value="TreeGrafter"/>
</dbReference>
<evidence type="ECO:0000256" key="3">
    <source>
        <dbReference type="ARBA" id="ARBA00023002"/>
    </source>
</evidence>
<dbReference type="PANTHER" id="PTHR11540:SF16">
    <property type="entry name" value="MALATE DEHYDROGENASE, MITOCHONDRIAL"/>
    <property type="match status" value="1"/>
</dbReference>